<dbReference type="InterPro" id="IPR022634">
    <property type="entry name" value="DNA_polIII_beta_N"/>
</dbReference>
<dbReference type="GO" id="GO:0008408">
    <property type="term" value="F:3'-5' exonuclease activity"/>
    <property type="evidence" value="ECO:0007669"/>
    <property type="project" value="InterPro"/>
</dbReference>
<dbReference type="InterPro" id="IPR046938">
    <property type="entry name" value="DNA_clamp_sf"/>
</dbReference>
<evidence type="ECO:0000259" key="13">
    <source>
        <dbReference type="Pfam" id="PF02768"/>
    </source>
</evidence>
<sequence>MKFIVASSHLQKHLQTISGVINNQNTMPILDNFLFELDQQNLKITGSDLETTVTTTLTVDSEDVESICVPAKMLLDTLKTFPDQPLTFLDKGNGQLEIVSEQGNYELAYLSADDFPETPTVDEATKTIISSDILIEAINKSLFATGTDEHRPVMTGVFFQWDNAQCNFVATDAHRLVKYTRSDVEAQDGSHFIMPKKPLNLIKNIFPMGEEVVVEYNDINTSFTTGNISLTCRLIDGKYPAYDAVIPKENPNVLTINRNMFLNSLRRVAIFANKSTHQVRLKITGNQLTISAEDIDFANKAVENLMCDYNGDDMQIGFNAKFLSEMLNNLQSEDITLSMSESNRAGIIRPLDGLEEGEEILMLVMPLMLSA</sequence>
<feature type="domain" description="DNA polymerase III beta sliding clamp C-terminal" evidence="13">
    <location>
        <begin position="245"/>
        <end position="350"/>
    </location>
</feature>
<comment type="subunit">
    <text evidence="10">Forms a ring-shaped head-to-tail homodimer around DNA.</text>
</comment>
<dbReference type="SMART" id="SM00480">
    <property type="entry name" value="POL3Bc"/>
    <property type="match status" value="1"/>
</dbReference>
<organism evidence="14 15">
    <name type="scientific">Profundicola chukchiensis</name>
    <dbReference type="NCBI Taxonomy" id="2961959"/>
    <lineage>
        <taxon>Bacteria</taxon>
        <taxon>Pseudomonadati</taxon>
        <taxon>Bacteroidota</taxon>
        <taxon>Flavobacteriia</taxon>
        <taxon>Flavobacteriales</taxon>
        <taxon>Weeksellaceae</taxon>
        <taxon>Profundicola</taxon>
    </lineage>
</organism>
<keyword evidence="15" id="KW-1185">Reference proteome</keyword>
<evidence type="ECO:0000256" key="7">
    <source>
        <dbReference type="ARBA" id="ARBA00022705"/>
    </source>
</evidence>
<evidence type="ECO:0000256" key="1">
    <source>
        <dbReference type="ARBA" id="ARBA00004496"/>
    </source>
</evidence>
<gene>
    <name evidence="14" type="primary">dnaN</name>
    <name evidence="14" type="ORF">NMK71_05165</name>
</gene>
<dbReference type="CDD" id="cd00140">
    <property type="entry name" value="beta_clamp"/>
    <property type="match status" value="1"/>
</dbReference>
<evidence type="ECO:0000256" key="2">
    <source>
        <dbReference type="ARBA" id="ARBA00010752"/>
    </source>
</evidence>
<name>A0A9X4RVI3_9FLAO</name>
<keyword evidence="8 10" id="KW-0239">DNA-directed DNA polymerase</keyword>
<comment type="function">
    <text evidence="10">Confers DNA tethering and processivity to DNA polymerases and other proteins. Acts as a clamp, forming a ring around DNA (a reaction catalyzed by the clamp-loading complex) which diffuses in an ATP-independent manner freely and bidirectionally along dsDNA. Initially characterized for its ability to contact the catalytic subunit of DNA polymerase III (Pol III), a complex, multichain enzyme responsible for most of the replicative synthesis in bacteria; Pol III exhibits 3'-5' exonuclease proofreading activity. The beta chain is required for initiation of replication as well as for processivity of DNA replication.</text>
</comment>
<dbReference type="GO" id="GO:0003677">
    <property type="term" value="F:DNA binding"/>
    <property type="evidence" value="ECO:0007669"/>
    <property type="project" value="UniProtKB-UniRule"/>
</dbReference>
<evidence type="ECO:0000313" key="15">
    <source>
        <dbReference type="Proteomes" id="UP001152599"/>
    </source>
</evidence>
<dbReference type="AlphaFoldDB" id="A0A9X4RVI3"/>
<dbReference type="PIRSF" id="PIRSF000804">
    <property type="entry name" value="DNA_pol_III_b"/>
    <property type="match status" value="1"/>
</dbReference>
<dbReference type="GO" id="GO:0006271">
    <property type="term" value="P:DNA strand elongation involved in DNA replication"/>
    <property type="evidence" value="ECO:0007669"/>
    <property type="project" value="TreeGrafter"/>
</dbReference>
<keyword evidence="6 10" id="KW-0548">Nucleotidyltransferase</keyword>
<protein>
    <recommendedName>
        <fullName evidence="3 10">Beta sliding clamp</fullName>
    </recommendedName>
</protein>
<comment type="similarity">
    <text evidence="2 10">Belongs to the beta sliding clamp family.</text>
</comment>
<dbReference type="Proteomes" id="UP001152599">
    <property type="component" value="Unassembled WGS sequence"/>
</dbReference>
<dbReference type="PANTHER" id="PTHR30478:SF0">
    <property type="entry name" value="BETA SLIDING CLAMP"/>
    <property type="match status" value="1"/>
</dbReference>
<reference evidence="14" key="1">
    <citation type="submission" date="2022-07" db="EMBL/GenBank/DDBJ databases">
        <title>Description and genome-wide analysis of Profundicola chukchiensis gen. nov., sp. nov., marine bacteria isolated from bottom sediments of the Chukchi Sea.</title>
        <authorList>
            <person name="Romanenko L."/>
            <person name="Otstavnykh N."/>
            <person name="Kurilenko V."/>
            <person name="Eremeev V."/>
            <person name="Velansky P."/>
            <person name="Mikhailov V."/>
            <person name="Isaeva M."/>
        </authorList>
    </citation>
    <scope>NUCLEOTIDE SEQUENCE</scope>
    <source>
        <strain evidence="14">KMM 9713</strain>
    </source>
</reference>
<dbReference type="PANTHER" id="PTHR30478">
    <property type="entry name" value="DNA POLYMERASE III SUBUNIT BETA"/>
    <property type="match status" value="1"/>
</dbReference>
<dbReference type="Gene3D" id="3.10.150.10">
    <property type="entry name" value="DNA Polymerase III, subunit A, domain 2"/>
    <property type="match status" value="1"/>
</dbReference>
<dbReference type="NCBIfam" id="TIGR00663">
    <property type="entry name" value="dnan"/>
    <property type="match status" value="1"/>
</dbReference>
<accession>A0A9X4RVI3</accession>
<evidence type="ECO:0000256" key="6">
    <source>
        <dbReference type="ARBA" id="ARBA00022695"/>
    </source>
</evidence>
<dbReference type="Gene3D" id="3.70.10.10">
    <property type="match status" value="1"/>
</dbReference>
<feature type="domain" description="DNA polymerase III beta sliding clamp central" evidence="12">
    <location>
        <begin position="129"/>
        <end position="240"/>
    </location>
</feature>
<dbReference type="Pfam" id="PF02767">
    <property type="entry name" value="DNA_pol3_beta_2"/>
    <property type="match status" value="1"/>
</dbReference>
<evidence type="ECO:0000256" key="10">
    <source>
        <dbReference type="PIRNR" id="PIRNR000804"/>
    </source>
</evidence>
<evidence type="ECO:0000256" key="3">
    <source>
        <dbReference type="ARBA" id="ARBA00021035"/>
    </source>
</evidence>
<evidence type="ECO:0000259" key="11">
    <source>
        <dbReference type="Pfam" id="PF00712"/>
    </source>
</evidence>
<dbReference type="InterPro" id="IPR022637">
    <property type="entry name" value="DNA_polIII_beta_cen"/>
</dbReference>
<evidence type="ECO:0000256" key="8">
    <source>
        <dbReference type="ARBA" id="ARBA00022932"/>
    </source>
</evidence>
<dbReference type="SUPFAM" id="SSF55979">
    <property type="entry name" value="DNA clamp"/>
    <property type="match status" value="3"/>
</dbReference>
<dbReference type="RefSeq" id="WP_304417904.1">
    <property type="nucleotide sequence ID" value="NZ_JANAIE010000010.1"/>
</dbReference>
<evidence type="ECO:0000259" key="12">
    <source>
        <dbReference type="Pfam" id="PF02767"/>
    </source>
</evidence>
<dbReference type="InterPro" id="IPR001001">
    <property type="entry name" value="DNA_polIII_beta"/>
</dbReference>
<keyword evidence="5 10" id="KW-0808">Transferase</keyword>
<dbReference type="GO" id="GO:0009360">
    <property type="term" value="C:DNA polymerase III complex"/>
    <property type="evidence" value="ECO:0007669"/>
    <property type="project" value="InterPro"/>
</dbReference>
<keyword evidence="9" id="KW-0238">DNA-binding</keyword>
<evidence type="ECO:0000313" key="14">
    <source>
        <dbReference type="EMBL" id="MDG4945795.1"/>
    </source>
</evidence>
<feature type="domain" description="DNA polymerase III beta sliding clamp N-terminal" evidence="11">
    <location>
        <begin position="1"/>
        <end position="118"/>
    </location>
</feature>
<comment type="caution">
    <text evidence="14">The sequence shown here is derived from an EMBL/GenBank/DDBJ whole genome shotgun (WGS) entry which is preliminary data.</text>
</comment>
<keyword evidence="7 10" id="KW-0235">DNA replication</keyword>
<dbReference type="Pfam" id="PF02768">
    <property type="entry name" value="DNA_pol3_beta_3"/>
    <property type="match status" value="1"/>
</dbReference>
<dbReference type="InterPro" id="IPR022635">
    <property type="entry name" value="DNA_polIII_beta_C"/>
</dbReference>
<dbReference type="GO" id="GO:0003887">
    <property type="term" value="F:DNA-directed DNA polymerase activity"/>
    <property type="evidence" value="ECO:0007669"/>
    <property type="project" value="UniProtKB-UniRule"/>
</dbReference>
<comment type="subcellular location">
    <subcellularLocation>
        <location evidence="1 10">Cytoplasm</location>
    </subcellularLocation>
</comment>
<dbReference type="EMBL" id="JANCMU010000002">
    <property type="protein sequence ID" value="MDG4945795.1"/>
    <property type="molecule type" value="Genomic_DNA"/>
</dbReference>
<proteinExistence type="inferred from homology"/>
<dbReference type="GO" id="GO:0005737">
    <property type="term" value="C:cytoplasm"/>
    <property type="evidence" value="ECO:0007669"/>
    <property type="project" value="UniProtKB-SubCell"/>
</dbReference>
<dbReference type="Pfam" id="PF00712">
    <property type="entry name" value="DNA_pol3_beta"/>
    <property type="match status" value="1"/>
</dbReference>
<evidence type="ECO:0000256" key="4">
    <source>
        <dbReference type="ARBA" id="ARBA00022490"/>
    </source>
</evidence>
<evidence type="ECO:0000256" key="5">
    <source>
        <dbReference type="ARBA" id="ARBA00022679"/>
    </source>
</evidence>
<keyword evidence="4 10" id="KW-0963">Cytoplasm</keyword>
<evidence type="ECO:0000256" key="9">
    <source>
        <dbReference type="ARBA" id="ARBA00023125"/>
    </source>
</evidence>